<evidence type="ECO:0000313" key="3">
    <source>
        <dbReference type="Proteomes" id="UP000565262"/>
    </source>
</evidence>
<dbReference type="SUPFAM" id="SSF51306">
    <property type="entry name" value="LexA/Signal peptidase"/>
    <property type="match status" value="1"/>
</dbReference>
<sequence>MINERIKQRRKELGLTQQDIANKLKITKASISLWENGSTQPKGENLFALSKVLNCSQEWLLYGKGDIKPASEIESNVAPGPEIKRRLPLVNWVQAGTWTPIVEADPSEIESYPCPVACSERSYVLRVQGASMEPEFRDGDLIFVDPEAQWKHGSYIVVRMDDDNSATFKQLIIESGKKYLKPLNPNWPEQIISINGNCTIEGVVIFSGRTF</sequence>
<dbReference type="Pfam" id="PF00717">
    <property type="entry name" value="Peptidase_S24"/>
    <property type="match status" value="1"/>
</dbReference>
<dbReference type="SMART" id="SM00530">
    <property type="entry name" value="HTH_XRE"/>
    <property type="match status" value="1"/>
</dbReference>
<evidence type="ECO:0000313" key="2">
    <source>
        <dbReference type="EMBL" id="MBB1489076.1"/>
    </source>
</evidence>
<dbReference type="GO" id="GO:0003677">
    <property type="term" value="F:DNA binding"/>
    <property type="evidence" value="ECO:0007669"/>
    <property type="project" value="InterPro"/>
</dbReference>
<comment type="caution">
    <text evidence="2">The sequence shown here is derived from an EMBL/GenBank/DDBJ whole genome shotgun (WGS) entry which is preliminary data.</text>
</comment>
<dbReference type="InterPro" id="IPR050077">
    <property type="entry name" value="LexA_repressor"/>
</dbReference>
<dbReference type="InterPro" id="IPR015927">
    <property type="entry name" value="Peptidase_S24_S26A/B/C"/>
</dbReference>
<dbReference type="AlphaFoldDB" id="A0A839IYB7"/>
<dbReference type="EMBL" id="JACJFM010000042">
    <property type="protein sequence ID" value="MBB1489076.1"/>
    <property type="molecule type" value="Genomic_DNA"/>
</dbReference>
<dbReference type="CDD" id="cd06529">
    <property type="entry name" value="S24_LexA-like"/>
    <property type="match status" value="1"/>
</dbReference>
<accession>A0A839IYB7</accession>
<protein>
    <submittedName>
        <fullName evidence="2">Helix-turn-helix domain-containing protein</fullName>
    </submittedName>
</protein>
<dbReference type="PANTHER" id="PTHR33516:SF2">
    <property type="entry name" value="LEXA REPRESSOR-RELATED"/>
    <property type="match status" value="1"/>
</dbReference>
<dbReference type="CDD" id="cd00093">
    <property type="entry name" value="HTH_XRE"/>
    <property type="match status" value="1"/>
</dbReference>
<dbReference type="InterPro" id="IPR036286">
    <property type="entry name" value="LexA/Signal_pep-like_sf"/>
</dbReference>
<keyword evidence="3" id="KW-1185">Reference proteome</keyword>
<dbReference type="InterPro" id="IPR001387">
    <property type="entry name" value="Cro/C1-type_HTH"/>
</dbReference>
<feature type="domain" description="HTH cro/C1-type" evidence="1">
    <location>
        <begin position="6"/>
        <end position="60"/>
    </location>
</feature>
<dbReference type="Gene3D" id="1.10.260.40">
    <property type="entry name" value="lambda repressor-like DNA-binding domains"/>
    <property type="match status" value="1"/>
</dbReference>
<reference evidence="2 3" key="1">
    <citation type="submission" date="2020-08" db="EMBL/GenBank/DDBJ databases">
        <title>Oceanospirillum sp. nov. isolated from marine sediment.</title>
        <authorList>
            <person name="Ji X."/>
        </authorList>
    </citation>
    <scope>NUCLEOTIDE SEQUENCE [LARGE SCALE GENOMIC DNA]</scope>
    <source>
        <strain evidence="2 3">D5</strain>
    </source>
</reference>
<dbReference type="InterPro" id="IPR039418">
    <property type="entry name" value="LexA-like"/>
</dbReference>
<dbReference type="Pfam" id="PF01381">
    <property type="entry name" value="HTH_3"/>
    <property type="match status" value="1"/>
</dbReference>
<dbReference type="Proteomes" id="UP000565262">
    <property type="component" value="Unassembled WGS sequence"/>
</dbReference>
<gene>
    <name evidence="2" type="ORF">H4O21_20925</name>
</gene>
<evidence type="ECO:0000259" key="1">
    <source>
        <dbReference type="PROSITE" id="PS50943"/>
    </source>
</evidence>
<dbReference type="Gene3D" id="2.10.109.10">
    <property type="entry name" value="Umud Fragment, subunit A"/>
    <property type="match status" value="1"/>
</dbReference>
<dbReference type="PANTHER" id="PTHR33516">
    <property type="entry name" value="LEXA REPRESSOR"/>
    <property type="match status" value="1"/>
</dbReference>
<dbReference type="SUPFAM" id="SSF47413">
    <property type="entry name" value="lambda repressor-like DNA-binding domains"/>
    <property type="match status" value="1"/>
</dbReference>
<dbReference type="PROSITE" id="PS50943">
    <property type="entry name" value="HTH_CROC1"/>
    <property type="match status" value="1"/>
</dbReference>
<dbReference type="InterPro" id="IPR010982">
    <property type="entry name" value="Lambda_DNA-bd_dom_sf"/>
</dbReference>
<organism evidence="2 3">
    <name type="scientific">Oceanospirillum sediminis</name>
    <dbReference type="NCBI Taxonomy" id="2760088"/>
    <lineage>
        <taxon>Bacteria</taxon>
        <taxon>Pseudomonadati</taxon>
        <taxon>Pseudomonadota</taxon>
        <taxon>Gammaproteobacteria</taxon>
        <taxon>Oceanospirillales</taxon>
        <taxon>Oceanospirillaceae</taxon>
        <taxon>Oceanospirillum</taxon>
    </lineage>
</organism>
<proteinExistence type="predicted"/>
<name>A0A839IYB7_9GAMM</name>
<dbReference type="RefSeq" id="WP_182810845.1">
    <property type="nucleotide sequence ID" value="NZ_JACJFM010000042.1"/>
</dbReference>